<feature type="region of interest" description="Disordered" evidence="1">
    <location>
        <begin position="30"/>
        <end position="60"/>
    </location>
</feature>
<dbReference type="AlphaFoldDB" id="A0A0Q9Z1N7"/>
<dbReference type="EMBL" id="LKAJ01000001">
    <property type="protein sequence ID" value="KRG22472.1"/>
    <property type="molecule type" value="Genomic_DNA"/>
</dbReference>
<evidence type="ECO:0000256" key="1">
    <source>
        <dbReference type="SAM" id="MobiDB-lite"/>
    </source>
</evidence>
<feature type="compositionally biased region" description="Basic and acidic residues" evidence="1">
    <location>
        <begin position="36"/>
        <end position="54"/>
    </location>
</feature>
<organism evidence="2">
    <name type="scientific">Candidatus Berkiella aquae</name>
    <dbReference type="NCBI Taxonomy" id="295108"/>
    <lineage>
        <taxon>Bacteria</taxon>
        <taxon>Pseudomonadati</taxon>
        <taxon>Pseudomonadota</taxon>
        <taxon>Gammaproteobacteria</taxon>
        <taxon>Candidatus Berkiellales</taxon>
        <taxon>Candidatus Berkiellaceae</taxon>
        <taxon>Candidatus Berkiella</taxon>
    </lineage>
</organism>
<reference evidence="3" key="3">
    <citation type="submission" date="2021-06" db="EMBL/GenBank/DDBJ databases">
        <title>Genomic Description and Analysis of Intracellular Bacteria, Candidatus Berkiella cookevillensis and Candidatus Berkiella aquae.</title>
        <authorList>
            <person name="Kidane D.T."/>
            <person name="Mehari Y.T."/>
            <person name="Rice F.C."/>
            <person name="Arivett B.A."/>
            <person name="Farone A.L."/>
            <person name="Berk S.G."/>
            <person name="Farone M.B."/>
        </authorList>
    </citation>
    <scope>NUCLEOTIDE SEQUENCE</scope>
    <source>
        <strain evidence="3">HT99</strain>
    </source>
</reference>
<dbReference type="Proteomes" id="UP000051497">
    <property type="component" value="Unassembled WGS sequence"/>
</dbReference>
<evidence type="ECO:0000313" key="4">
    <source>
        <dbReference type="Proteomes" id="UP000051497"/>
    </source>
</evidence>
<dbReference type="RefSeq" id="WP_075064678.1">
    <property type="nucleotide sequence ID" value="NZ_LKAJ02000001.1"/>
</dbReference>
<protein>
    <submittedName>
        <fullName evidence="2">Uncharacterized protein</fullName>
    </submittedName>
</protein>
<dbReference type="PATRIC" id="fig|1590043.3.peg.9"/>
<accession>A0A0Q9Z1N7</accession>
<sequence>MHLGPYDKRKQETEDEIKELKEKKLVTNAKTSLKAQETKKQIAEKAKAKKEKQQAKAKKRKEMLINASDFQHHNDHSNIEENESTIKRAAITVEHTMKIEKEKLAREMKALQKDKHVSKGIQHHHSDGSRKRKRDQ</sequence>
<evidence type="ECO:0000313" key="3">
    <source>
        <dbReference type="EMBL" id="MCS5712163.1"/>
    </source>
</evidence>
<gene>
    <name evidence="2" type="ORF">HT99x_00008</name>
    <name evidence="3" type="ORF">HT99x_012030</name>
</gene>
<evidence type="ECO:0000313" key="2">
    <source>
        <dbReference type="EMBL" id="KRG22472.1"/>
    </source>
</evidence>
<reference evidence="2" key="1">
    <citation type="submission" date="2015-09" db="EMBL/GenBank/DDBJ databases">
        <title>Draft Genome Sequences of Two Novel Amoeba-resistant Intranuclear Bacteria, Candidatus Berkiella cookevillensis and Candidatus Berkiella aquae.</title>
        <authorList>
            <person name="Mehari Y.T."/>
            <person name="Arivett B.A."/>
            <person name="Farone A.L."/>
            <person name="Gunderson J.H."/>
            <person name="Farone M.B."/>
        </authorList>
    </citation>
    <scope>NUCLEOTIDE SEQUENCE [LARGE SCALE GENOMIC DNA]</scope>
    <source>
        <strain evidence="2">HT99</strain>
    </source>
</reference>
<reference evidence="3" key="2">
    <citation type="journal article" date="2016" name="Genome Announc.">
        <title>Draft Genome Sequences of Two Novel Amoeba-Resistant Intranuclear Bacteria, 'Candidatus Berkiella cookevillensis' and 'Candidatus Berkiella aquae'.</title>
        <authorList>
            <person name="Mehari Y.T."/>
            <person name="Arivett B.A."/>
            <person name="Farone A.L."/>
            <person name="Gunderson J.H."/>
            <person name="Farone M.B."/>
        </authorList>
    </citation>
    <scope>NUCLEOTIDE SEQUENCE</scope>
    <source>
        <strain evidence="3">HT99</strain>
    </source>
</reference>
<feature type="region of interest" description="Disordered" evidence="1">
    <location>
        <begin position="106"/>
        <end position="136"/>
    </location>
</feature>
<feature type="compositionally biased region" description="Basic and acidic residues" evidence="1">
    <location>
        <begin position="106"/>
        <end position="117"/>
    </location>
</feature>
<dbReference type="EMBL" id="LKAJ02000001">
    <property type="protein sequence ID" value="MCS5712163.1"/>
    <property type="molecule type" value="Genomic_DNA"/>
</dbReference>
<proteinExistence type="predicted"/>
<dbReference type="STRING" id="295108.HT99x_00008"/>
<comment type="caution">
    <text evidence="2">The sequence shown here is derived from an EMBL/GenBank/DDBJ whole genome shotgun (WGS) entry which is preliminary data.</text>
</comment>
<keyword evidence="4" id="KW-1185">Reference proteome</keyword>
<name>A0A0Q9Z1N7_9GAMM</name>
<feature type="compositionally biased region" description="Basic and acidic residues" evidence="1">
    <location>
        <begin position="124"/>
        <end position="136"/>
    </location>
</feature>